<dbReference type="Pfam" id="PF17962">
    <property type="entry name" value="bMG6"/>
    <property type="match status" value="1"/>
</dbReference>
<evidence type="ECO:0000256" key="2">
    <source>
        <dbReference type="ARBA" id="ARBA00022729"/>
    </source>
</evidence>
<organism evidence="6 7">
    <name type="scientific">Pasteurella testudinis DSM 23072</name>
    <dbReference type="NCBI Taxonomy" id="1122938"/>
    <lineage>
        <taxon>Bacteria</taxon>
        <taxon>Pseudomonadati</taxon>
        <taxon>Pseudomonadota</taxon>
        <taxon>Gammaproteobacteria</taxon>
        <taxon>Pasteurellales</taxon>
        <taxon>Pasteurellaceae</taxon>
        <taxon>Pasteurella</taxon>
    </lineage>
</organism>
<dbReference type="Gene3D" id="2.60.40.1930">
    <property type="match status" value="1"/>
</dbReference>
<dbReference type="SUPFAM" id="SSF48239">
    <property type="entry name" value="Terpenoid cyclases/Protein prenyltransferases"/>
    <property type="match status" value="1"/>
</dbReference>
<accession>A0A1W1UBV6</accession>
<sequence>MKKTIIALLSALPLFLSQAFAADWNHAALQQSAEQLVKQLDLFLNDNPQSSLYKTLSLSQQQALRAAAESDSALDPKQAPSLHNLQHKKPLVSQLYKIAEQNLYGDEFVPYLYLYNQYFPSVEQQYKLYSTIIDYNPRNTEFAFPAFQRYISQQSRDPQADQYWQRFVNHYGFKLNSTNVQRNMDNPLVCLNFSQVVNPEPLQNWQQYVNVAEHKNIQWQYRGKRLCFQGEWRHDYTIELNPKLQNEYRLGLTNPTEQGRPLTLQIATGDRSPMLRFANKGNVLNAYRERNLTLESANINHVDLQLWQIPVSNLAGYDVRSLLNDSGAGWRLDSDLNNNARLLFEGHFQIEGAQTNQTAVSNIFFDDLTDNAKSGVYLLRANNKDNNDEYGNGEQTIQTFTLSNSGFTAYKTAHGLWVEVRDLESKKPISAQTVSLYAKDNDILASAKTDRNGLAFFAQAAIAGEKGATPSHLITLDDNRMGYLDLLGNTIDLSDKGLSGELENPLMQSWIWFDRGVYRPNDSANAMFLLKTPDGNAFSSASIWATLIRPDGKTFSVNELKPHANGAYYFSHYFPAIARLGSWKLQLSLAKDGKGFIAERQINLASILPQQIEVKTEALNPVLQQGETALFQIKADWLYGAPAVNQSGYVKWTVQPAYETDSLAKWKDWQIGVFDENVKSLSQQDSLPATDQQGITRFTLPLNNLPRSSKPLVLQLQSAVIEPSGQEVRSSLTAAIQRQAPYVVLKTKDKTAQTALINDQGEQLSGKLRWKLYRVHYNWYWYSNNNGWDYQVNETRQLSDQGSVTADSGQITAFELPINDGSWLLEVQGDDPLSTASLPIEYGNGVRPNINNAPDTLSISSDKMRYQAGETVKVRLRAPFDGPASVKLATREIVANYQLNFKNGEAELDFKWQPQWAQGVWLLANGWNQAPSENQNLRAVGLHWLGSDLGNVTLNLQLDSPQQTLPNQKISLPLQLDNATPDTWAQVAVVDEGLYQLAKASFSNPQQAFWGKKQIDLDMFDVWGGVIKQIKARQAAIRSGADGDDSAEIGTAALPDLDIDLLTYWSQPIPFDQQGKAQAELELPQFNGKVRIMAVAWNPQQIGSVEKTMIVKQPLVSQFNTPLFLSVGDHSEMQVRLHNTTDQPLQLNVALSANPAVTFHDNKAQQMIKLQAQQEIILNRTFSVENSGKAEFNLHIDGDISDKQQRFADIRKPALPFNRLTLTQLESGATWQSPALNLPNGSSLTNHLQVSNRAPFDPQAVLDYLNSYPYGCVEQTTSAAWNNLLLDQLIPGYGLPSAKYADPAQRQNNLNNALLRLANQQASDGGFSLWGDEQSTLWLSAFVGDFLLDNQLHTPAFNQNHMLNRTLGYLYQTVVHANYNGLQPATADTTGYAYALYVLAKAGQQTQGALLKALPVVAKSGDIYPARLFVLNALLLQGEVGKVAEQMRLIAQAPQAVSFGYANYGAELRDYASSMVLLYELKNQIAKLHISENQLPQQIDSAINTVWGTLLNELQARRYFDTQSAHWLAKLATLLPQSNGVIELEVNGEQRRIDGSANIQPQDSTALSVRNLGSTPAFISLNQWITPATAERLENGYRIETALRDLQGKPLDPSALQLNQLLTIEFKLSKTASAPQTDAEMMLVYALPAGFSVQENMTPPVAQNDDSMLFVDFSENRDDRHLLAFTFAKTQSQVTHRLVVRAAKRGLWTAPATTLENMYQPQYRAVLPVSTVEIK</sequence>
<name>A0A1W1UBV6_9PAST</name>
<dbReference type="Gene3D" id="1.50.10.20">
    <property type="match status" value="1"/>
</dbReference>
<proteinExistence type="inferred from homology"/>
<dbReference type="SMART" id="SM01419">
    <property type="entry name" value="Thiol-ester_cl"/>
    <property type="match status" value="1"/>
</dbReference>
<dbReference type="PANTHER" id="PTHR40094:SF1">
    <property type="entry name" value="UBIQUITIN DOMAIN-CONTAINING PROTEIN"/>
    <property type="match status" value="1"/>
</dbReference>
<dbReference type="GO" id="GO:0004866">
    <property type="term" value="F:endopeptidase inhibitor activity"/>
    <property type="evidence" value="ECO:0007669"/>
    <property type="project" value="InterPro"/>
</dbReference>
<evidence type="ECO:0000256" key="3">
    <source>
        <dbReference type="SAM" id="SignalP"/>
    </source>
</evidence>
<evidence type="ECO:0000313" key="7">
    <source>
        <dbReference type="Proteomes" id="UP000192408"/>
    </source>
</evidence>
<dbReference type="SMART" id="SM01359">
    <property type="entry name" value="A2M_N_2"/>
    <property type="match status" value="1"/>
</dbReference>
<dbReference type="EMBL" id="FWWV01000001">
    <property type="protein sequence ID" value="SMB78588.1"/>
    <property type="molecule type" value="Genomic_DNA"/>
</dbReference>
<evidence type="ECO:0000259" key="4">
    <source>
        <dbReference type="SMART" id="SM01359"/>
    </source>
</evidence>
<dbReference type="Pfam" id="PF00207">
    <property type="entry name" value="A2M"/>
    <property type="match status" value="1"/>
</dbReference>
<comment type="similarity">
    <text evidence="1">Belongs to the protease inhibitor I39 (alpha-2-macroglobulin) family. Bacterial alpha-2-macroglobulin subfamily.</text>
</comment>
<dbReference type="Pfam" id="PF11974">
    <property type="entry name" value="bMG3"/>
    <property type="match status" value="1"/>
</dbReference>
<dbReference type="Pfam" id="PF17973">
    <property type="entry name" value="bMG10"/>
    <property type="match status" value="1"/>
</dbReference>
<dbReference type="PANTHER" id="PTHR40094">
    <property type="entry name" value="ALPHA-2-MACROGLOBULIN HOMOLOG"/>
    <property type="match status" value="1"/>
</dbReference>
<dbReference type="Pfam" id="PF07703">
    <property type="entry name" value="A2M_BRD"/>
    <property type="match status" value="1"/>
</dbReference>
<feature type="domain" description="Alpha-2-macroglobulin" evidence="5">
    <location>
        <begin position="1063"/>
        <end position="1151"/>
    </location>
</feature>
<dbReference type="InterPro" id="IPR011626">
    <property type="entry name" value="Alpha-macroglobulin_TED"/>
</dbReference>
<reference evidence="7" key="1">
    <citation type="submission" date="2017-04" db="EMBL/GenBank/DDBJ databases">
        <authorList>
            <person name="Varghese N."/>
            <person name="Submissions S."/>
        </authorList>
    </citation>
    <scope>NUCLEOTIDE SEQUENCE [LARGE SCALE GENOMIC DNA]</scope>
    <source>
        <strain evidence="7">DSM 23072</strain>
    </source>
</reference>
<dbReference type="InterPro" id="IPR002890">
    <property type="entry name" value="MG2"/>
</dbReference>
<dbReference type="InterPro" id="IPR041246">
    <property type="entry name" value="Bact_MG10"/>
</dbReference>
<keyword evidence="7" id="KW-1185">Reference proteome</keyword>
<dbReference type="Pfam" id="PF07678">
    <property type="entry name" value="TED_complement"/>
    <property type="match status" value="1"/>
</dbReference>
<dbReference type="InterPro" id="IPR021868">
    <property type="entry name" value="Alpha_2_Macroglob_MG3"/>
</dbReference>
<dbReference type="InterPro" id="IPR011625">
    <property type="entry name" value="A2M_N_BRD"/>
</dbReference>
<keyword evidence="2 3" id="KW-0732">Signal</keyword>
<dbReference type="Pfam" id="PF01835">
    <property type="entry name" value="MG2"/>
    <property type="match status" value="1"/>
</dbReference>
<dbReference type="RefSeq" id="WP_084255370.1">
    <property type="nucleotide sequence ID" value="NZ_FWWV01000001.1"/>
</dbReference>
<feature type="signal peptide" evidence="3">
    <location>
        <begin position="1"/>
        <end position="21"/>
    </location>
</feature>
<protein>
    <submittedName>
        <fullName evidence="6">Uncharacterized conserved protein YfaS, alpha-2-macroglobulin family</fullName>
    </submittedName>
</protein>
<dbReference type="InterPro" id="IPR049120">
    <property type="entry name" value="A2M_bMG2"/>
</dbReference>
<dbReference type="InterPro" id="IPR047565">
    <property type="entry name" value="Alpha-macroglob_thiol-ester_cl"/>
</dbReference>
<dbReference type="InterPro" id="IPR041203">
    <property type="entry name" value="Bact_A2M_MG5"/>
</dbReference>
<evidence type="ECO:0000256" key="1">
    <source>
        <dbReference type="ARBA" id="ARBA00010556"/>
    </source>
</evidence>
<gene>
    <name evidence="6" type="ORF">SAMN05660772_00169</name>
</gene>
<evidence type="ECO:0000313" key="6">
    <source>
        <dbReference type="EMBL" id="SMB78588.1"/>
    </source>
</evidence>
<evidence type="ECO:0000259" key="5">
    <source>
        <dbReference type="SMART" id="SM01360"/>
    </source>
</evidence>
<feature type="domain" description="Alpha-2-macroglobulin bait region" evidence="4">
    <location>
        <begin position="857"/>
        <end position="997"/>
    </location>
</feature>
<dbReference type="InterPro" id="IPR051802">
    <property type="entry name" value="YfhM-like"/>
</dbReference>
<dbReference type="Proteomes" id="UP000192408">
    <property type="component" value="Unassembled WGS sequence"/>
</dbReference>
<dbReference type="Pfam" id="PF17972">
    <property type="entry name" value="bMG5"/>
    <property type="match status" value="1"/>
</dbReference>
<dbReference type="InterPro" id="IPR008930">
    <property type="entry name" value="Terpenoid_cyclase/PrenylTrfase"/>
</dbReference>
<feature type="chain" id="PRO_5013320481" evidence="3">
    <location>
        <begin position="22"/>
        <end position="1735"/>
    </location>
</feature>
<dbReference type="InterPro" id="IPR001599">
    <property type="entry name" value="Macroglobln_a2"/>
</dbReference>
<dbReference type="GO" id="GO:0005615">
    <property type="term" value="C:extracellular space"/>
    <property type="evidence" value="ECO:0007669"/>
    <property type="project" value="InterPro"/>
</dbReference>
<dbReference type="Pfam" id="PF21142">
    <property type="entry name" value="A2M_bMG2"/>
    <property type="match status" value="1"/>
</dbReference>
<dbReference type="InterPro" id="IPR041462">
    <property type="entry name" value="Bact_A2M_MG6"/>
</dbReference>
<dbReference type="STRING" id="1122938.SAMN05660772_00169"/>
<dbReference type="SMART" id="SM01360">
    <property type="entry name" value="A2M"/>
    <property type="match status" value="1"/>
</dbReference>